<organism evidence="1 2">
    <name type="scientific">Paenibacillus farraposensis</name>
    <dbReference type="NCBI Taxonomy" id="2807095"/>
    <lineage>
        <taxon>Bacteria</taxon>
        <taxon>Bacillati</taxon>
        <taxon>Bacillota</taxon>
        <taxon>Bacilli</taxon>
        <taxon>Bacillales</taxon>
        <taxon>Paenibacillaceae</taxon>
        <taxon>Paenibacillus</taxon>
    </lineage>
</organism>
<dbReference type="Proteomes" id="UP001597340">
    <property type="component" value="Unassembled WGS sequence"/>
</dbReference>
<protein>
    <submittedName>
        <fullName evidence="1">Hemolysin XhlA family protein</fullName>
    </submittedName>
</protein>
<dbReference type="RefSeq" id="WP_229525618.1">
    <property type="nucleotide sequence ID" value="NZ_JAFFQR010000105.1"/>
</dbReference>
<reference evidence="2" key="1">
    <citation type="journal article" date="2019" name="Int. J. Syst. Evol. Microbiol.">
        <title>The Global Catalogue of Microorganisms (GCM) 10K type strain sequencing project: providing services to taxonomists for standard genome sequencing and annotation.</title>
        <authorList>
            <consortium name="The Broad Institute Genomics Platform"/>
            <consortium name="The Broad Institute Genome Sequencing Center for Infectious Disease"/>
            <person name="Wu L."/>
            <person name="Ma J."/>
        </authorList>
    </citation>
    <scope>NUCLEOTIDE SEQUENCE [LARGE SCALE GENOMIC DNA]</scope>
    <source>
        <strain evidence="2">CCM 9147</strain>
    </source>
</reference>
<evidence type="ECO:0000313" key="2">
    <source>
        <dbReference type="Proteomes" id="UP001597340"/>
    </source>
</evidence>
<accession>A0ABW4DJQ3</accession>
<dbReference type="InterPro" id="IPR019715">
    <property type="entry name" value="Haemolysin_XhlA"/>
</dbReference>
<dbReference type="EMBL" id="JBHTNZ010000079">
    <property type="protein sequence ID" value="MFD1464174.1"/>
    <property type="molecule type" value="Genomic_DNA"/>
</dbReference>
<proteinExistence type="predicted"/>
<sequence>MQDPQIETLQRITRVETKIDNIEEKLDSAIDVRDMAISAAQSAKSAHHRLDKIEDGQKWLWRSISALLLQL</sequence>
<name>A0ABW4DJQ3_9BACL</name>
<gene>
    <name evidence="1" type="ORF">ACFQ5D_23250</name>
</gene>
<comment type="caution">
    <text evidence="1">The sequence shown here is derived from an EMBL/GenBank/DDBJ whole genome shotgun (WGS) entry which is preliminary data.</text>
</comment>
<keyword evidence="2" id="KW-1185">Reference proteome</keyword>
<evidence type="ECO:0000313" key="1">
    <source>
        <dbReference type="EMBL" id="MFD1464174.1"/>
    </source>
</evidence>
<dbReference type="Pfam" id="PF10779">
    <property type="entry name" value="XhlA"/>
    <property type="match status" value="1"/>
</dbReference>